<dbReference type="VEuPathDB" id="TriTrypDB:LMJLV39_350053400"/>
<feature type="transmembrane region" description="Helical" evidence="2">
    <location>
        <begin position="139"/>
        <end position="159"/>
    </location>
</feature>
<dbReference type="AlphaFoldDB" id="E9AFS9"/>
<dbReference type="GO" id="GO:0016020">
    <property type="term" value="C:membrane"/>
    <property type="evidence" value="ECO:0007669"/>
    <property type="project" value="GOC"/>
</dbReference>
<gene>
    <name evidence="3" type="ORF">LMJF_35_4520</name>
</gene>
<dbReference type="GeneID" id="12980608"/>
<dbReference type="EMBL" id="FR796431">
    <property type="protein sequence ID" value="CBZ13083.1"/>
    <property type="molecule type" value="Genomic_DNA"/>
</dbReference>
<reference evidence="3 4" key="2">
    <citation type="journal article" date="2011" name="Genome Res.">
        <title>Chromosome and gene copy number variation allow major structural change between species and strains of Leishmania.</title>
        <authorList>
            <person name="Rogers M.B."/>
            <person name="Hilley J.D."/>
            <person name="Dickens N.J."/>
            <person name="Wilkes J."/>
            <person name="Bates P.A."/>
            <person name="Depledge D.P."/>
            <person name="Harris D."/>
            <person name="Her Y."/>
            <person name="Herzyk P."/>
            <person name="Imamura H."/>
            <person name="Otto T.D."/>
            <person name="Sanders M."/>
            <person name="Seeger K."/>
            <person name="Dujardin J.C."/>
            <person name="Berriman M."/>
            <person name="Smith D.F."/>
            <person name="Hertz-Fowler C."/>
            <person name="Mottram J.C."/>
        </authorList>
    </citation>
    <scope>NUCLEOTIDE SEQUENCE [LARGE SCALE GENOMIC DNA]</scope>
    <source>
        <strain evidence="4">MHOM/IL/81/Friedlin</strain>
    </source>
</reference>
<keyword evidence="2" id="KW-1133">Transmembrane helix</keyword>
<dbReference type="VEuPathDB" id="TriTrypDB:LmjF.35.4520"/>
<keyword evidence="2" id="KW-0812">Transmembrane</keyword>
<dbReference type="VEuPathDB" id="TriTrypDB:LMJSD75_350052800"/>
<dbReference type="KEGG" id="lma:LMJF_35_4520"/>
<dbReference type="GO" id="GO:0046521">
    <property type="term" value="P:sphingoid catabolic process"/>
    <property type="evidence" value="ECO:0000318"/>
    <property type="project" value="GO_Central"/>
</dbReference>
<dbReference type="OMA" id="FAHAFFE"/>
<feature type="transmembrane region" description="Helical" evidence="2">
    <location>
        <begin position="179"/>
        <end position="197"/>
    </location>
</feature>
<evidence type="ECO:0008006" key="5">
    <source>
        <dbReference type="Google" id="ProtNLM"/>
    </source>
</evidence>
<feature type="transmembrane region" description="Helical" evidence="2">
    <location>
        <begin position="108"/>
        <end position="127"/>
    </location>
</feature>
<feature type="compositionally biased region" description="Low complexity" evidence="1">
    <location>
        <begin position="233"/>
        <end position="243"/>
    </location>
</feature>
<dbReference type="PANTHER" id="PTHR28026">
    <property type="entry name" value="DUF962 DOMAIN PROTEIN (AFU_ORTHOLOGUE AFUA_8G05310)"/>
    <property type="match status" value="1"/>
</dbReference>
<proteinExistence type="predicted"/>
<evidence type="ECO:0000313" key="4">
    <source>
        <dbReference type="Proteomes" id="UP000000542"/>
    </source>
</evidence>
<sequence>MPHTGILFSATSHTLSYPTTVVLQRAPSTSASAYQLHHHDHNCKAMLAYLENYFDLRKSFVFYGAYHHKRSNQLIHVIFVPVIFTTAMSFLARVPITGGVNLSHIVTAFYTVSFIKMEPSAGTLYAPMIAAMEYLGSRVLIRHVPVSIGMHVLGWAAQIVGHKFIEGRQPAFMEDPLQAIHAAVFFVWLEVLFFLGYRPAMKAELEKAIKERIAAMNAVKKTEKAPCVEAAPKKASASKSTAPVSDALAPRRVGKGEGGDVRN</sequence>
<dbReference type="HOGENOM" id="CLU_081702_1_1_1"/>
<protein>
    <recommendedName>
        <fullName evidence="5">DUF962 domain protein</fullName>
    </recommendedName>
</protein>
<dbReference type="Pfam" id="PF06127">
    <property type="entry name" value="Mpo1-like"/>
    <property type="match status" value="1"/>
</dbReference>
<dbReference type="InParanoid" id="E9AFS9"/>
<feature type="region of interest" description="Disordered" evidence="1">
    <location>
        <begin position="227"/>
        <end position="263"/>
    </location>
</feature>
<dbReference type="PANTHER" id="PTHR28026:SF9">
    <property type="entry name" value="2-HYDROXY-PALMITIC ACID DIOXYGENASE MPO1"/>
    <property type="match status" value="1"/>
</dbReference>
<keyword evidence="4" id="KW-1185">Reference proteome</keyword>
<dbReference type="FunCoup" id="E9AFS9">
    <property type="interactions" value="52"/>
</dbReference>
<dbReference type="eggNOG" id="KOG3292">
    <property type="taxonomic scope" value="Eukaryota"/>
</dbReference>
<evidence type="ECO:0000256" key="1">
    <source>
        <dbReference type="SAM" id="MobiDB-lite"/>
    </source>
</evidence>
<evidence type="ECO:0000256" key="2">
    <source>
        <dbReference type="SAM" id="Phobius"/>
    </source>
</evidence>
<evidence type="ECO:0000313" key="3">
    <source>
        <dbReference type="EMBL" id="CBZ13083.1"/>
    </source>
</evidence>
<accession>E9AFS9</accession>
<keyword evidence="2" id="KW-0472">Membrane</keyword>
<feature type="transmembrane region" description="Helical" evidence="2">
    <location>
        <begin position="74"/>
        <end position="96"/>
    </location>
</feature>
<dbReference type="VEuPathDB" id="TriTrypDB:LMJFC_350058700"/>
<name>E9AFS9_LEIMA</name>
<reference evidence="3 4" key="1">
    <citation type="journal article" date="2005" name="Science">
        <title>The genome of the kinetoplastid parasite, Leishmania major.</title>
        <authorList>
            <person name="Ivens A.C."/>
            <person name="Peacock C.S."/>
            <person name="Worthey E.A."/>
            <person name="Murphy L."/>
            <person name="Aggarwal G."/>
            <person name="Berriman M."/>
            <person name="Sisk E."/>
            <person name="Rajandream M.A."/>
            <person name="Adlem E."/>
            <person name="Aert R."/>
            <person name="Anupama A."/>
            <person name="Apostolou Z."/>
            <person name="Attipoe P."/>
            <person name="Bason N."/>
            <person name="Bauser C."/>
            <person name="Beck A."/>
            <person name="Beverley S.M."/>
            <person name="Bianchettin G."/>
            <person name="Borzym K."/>
            <person name="Bothe G."/>
            <person name="Bruschi C.V."/>
            <person name="Collins M."/>
            <person name="Cadag E."/>
            <person name="Ciarloni L."/>
            <person name="Clayton C."/>
            <person name="Coulson R.M."/>
            <person name="Cronin A."/>
            <person name="Cruz A.K."/>
            <person name="Davies R.M."/>
            <person name="De Gaudenzi J."/>
            <person name="Dobson D.E."/>
            <person name="Duesterhoeft A."/>
            <person name="Fazelina G."/>
            <person name="Fosker N."/>
            <person name="Frasch A.C."/>
            <person name="Fraser A."/>
            <person name="Fuchs M."/>
            <person name="Gabel C."/>
            <person name="Goble A."/>
            <person name="Goffeau A."/>
            <person name="Harris D."/>
            <person name="Hertz-Fowler C."/>
            <person name="Hilbert H."/>
            <person name="Horn D."/>
            <person name="Huang Y."/>
            <person name="Klages S."/>
            <person name="Knights A."/>
            <person name="Kube M."/>
            <person name="Larke N."/>
            <person name="Litvin L."/>
            <person name="Lord A."/>
            <person name="Louie T."/>
            <person name="Marra M."/>
            <person name="Masuy D."/>
            <person name="Matthews K."/>
            <person name="Michaeli S."/>
            <person name="Mottram J.C."/>
            <person name="Muller-Auer S."/>
            <person name="Munden H."/>
            <person name="Nelson S."/>
            <person name="Norbertczak H."/>
            <person name="Oliver K."/>
            <person name="O'neil S."/>
            <person name="Pentony M."/>
            <person name="Pohl T.M."/>
            <person name="Price C."/>
            <person name="Purnelle B."/>
            <person name="Quail M.A."/>
            <person name="Rabbinowitsch E."/>
            <person name="Reinhardt R."/>
            <person name="Rieger M."/>
            <person name="Rinta J."/>
            <person name="Robben J."/>
            <person name="Robertson L."/>
            <person name="Ruiz J.C."/>
            <person name="Rutter S."/>
            <person name="Saunders D."/>
            <person name="Schafer M."/>
            <person name="Schein J."/>
            <person name="Schwartz D.C."/>
            <person name="Seeger K."/>
            <person name="Seyler A."/>
            <person name="Sharp S."/>
            <person name="Shin H."/>
            <person name="Sivam D."/>
            <person name="Squares R."/>
            <person name="Squares S."/>
            <person name="Tosato V."/>
            <person name="Vogt C."/>
            <person name="Volckaert G."/>
            <person name="Wambutt R."/>
            <person name="Warren T."/>
            <person name="Wedler H."/>
            <person name="Woodward J."/>
            <person name="Zhou S."/>
            <person name="Zimmermann W."/>
            <person name="Smith D.F."/>
            <person name="Blackwell J.M."/>
            <person name="Stuart K.D."/>
            <person name="Barrell B."/>
            <person name="Myler P.J."/>
        </authorList>
    </citation>
    <scope>NUCLEOTIDE SEQUENCE [LARGE SCALE GENOMIC DNA]</scope>
    <source>
        <strain evidence="4">MHOM/IL/81/Friedlin</strain>
    </source>
</reference>
<dbReference type="GO" id="GO:0005783">
    <property type="term" value="C:endoplasmic reticulum"/>
    <property type="evidence" value="ECO:0000318"/>
    <property type="project" value="GO_Central"/>
</dbReference>
<dbReference type="Proteomes" id="UP000000542">
    <property type="component" value="Chromosome 35"/>
</dbReference>
<dbReference type="RefSeq" id="XP_003722849.1">
    <property type="nucleotide sequence ID" value="XM_003722801.1"/>
</dbReference>
<dbReference type="InterPro" id="IPR009305">
    <property type="entry name" value="Mpo1-like"/>
</dbReference>
<feature type="compositionally biased region" description="Basic and acidic residues" evidence="1">
    <location>
        <begin position="254"/>
        <end position="263"/>
    </location>
</feature>
<organism evidence="3 4">
    <name type="scientific">Leishmania major</name>
    <dbReference type="NCBI Taxonomy" id="5664"/>
    <lineage>
        <taxon>Eukaryota</taxon>
        <taxon>Discoba</taxon>
        <taxon>Euglenozoa</taxon>
        <taxon>Kinetoplastea</taxon>
        <taxon>Metakinetoplastina</taxon>
        <taxon>Trypanosomatida</taxon>
        <taxon>Trypanosomatidae</taxon>
        <taxon>Leishmaniinae</taxon>
        <taxon>Leishmania</taxon>
    </lineage>
</organism>